<accession>A0A0N1NW16</accession>
<feature type="coiled-coil region" evidence="1">
    <location>
        <begin position="164"/>
        <end position="201"/>
    </location>
</feature>
<organism evidence="3 4">
    <name type="scientific">Cyphellophora attinorum</name>
    <dbReference type="NCBI Taxonomy" id="1664694"/>
    <lineage>
        <taxon>Eukaryota</taxon>
        <taxon>Fungi</taxon>
        <taxon>Dikarya</taxon>
        <taxon>Ascomycota</taxon>
        <taxon>Pezizomycotina</taxon>
        <taxon>Eurotiomycetes</taxon>
        <taxon>Chaetothyriomycetidae</taxon>
        <taxon>Chaetothyriales</taxon>
        <taxon>Cyphellophoraceae</taxon>
        <taxon>Cyphellophora</taxon>
    </lineage>
</organism>
<sequence length="626" mass="68118">MAAPFSPGATFVAEILSGAIQPNVQVHSGATEKVGDHNQAAIDGLLGMYSEGKKDATLQAPPALTSSHAMEEPQSMFATSADQPTGSDNDFQSTGVDFLQLQPWPQAHSHQHRTPHSSIGMSGLLLERYSQNSAPATMQSSQPYPELHRQIQQLQADVARLRPLEAENARLRRVEAENARLRTLEADNERLRNHIKSISSHLPLAVSAVPNASASKSTEGVTAGSDAEDAEADSAAVQKDPGKEVPTSSTQYVLLREADISKIVSATVEELKKTISAEFDARQRTSQATFEAYQKNLETQRESEKEDAQAVRKAWEIRLDTQGELTDAIRNSMVKHRDQLARLEGEVNHNSALHTAGWVKPADDKSLRTKLKARLPGSRRDASNEQPSSHPQPIGTALAPKNQMPNPDKRPAADSPTDSREKSASKRKKIKLTSASLAAMVANTAEGAKEKVKARFRPGRPRYEPRDAHPQRGNLRELVDYMISTEPRVDTRDVHQHTRPPATGDRNMQQPRVAAGASDGQLGRPLQAEADEAAGSVAQPAGLNNGGGLQASSNPRPLSGFKARPAYQGNSLQGFEERMHSYVPDQEEAKEEGREKKPSESAESGRPWSEQPATPPREAPDKNLNA</sequence>
<gene>
    <name evidence="3" type="ORF">AB675_1208</name>
</gene>
<keyword evidence="4" id="KW-1185">Reference proteome</keyword>
<dbReference type="OrthoDB" id="10681918at2759"/>
<reference evidence="3 4" key="1">
    <citation type="submission" date="2015-06" db="EMBL/GenBank/DDBJ databases">
        <title>Draft genome of the ant-associated black yeast Phialophora attae CBS 131958.</title>
        <authorList>
            <person name="Moreno L.F."/>
            <person name="Stielow B.J."/>
            <person name="de Hoog S."/>
            <person name="Vicente V.A."/>
            <person name="Weiss V.A."/>
            <person name="de Vries M."/>
            <person name="Cruz L.M."/>
            <person name="Souza E.M."/>
        </authorList>
    </citation>
    <scope>NUCLEOTIDE SEQUENCE [LARGE SCALE GENOMIC DNA]</scope>
    <source>
        <strain evidence="3 4">CBS 131958</strain>
    </source>
</reference>
<feature type="compositionally biased region" description="Basic and acidic residues" evidence="2">
    <location>
        <begin position="591"/>
        <end position="600"/>
    </location>
</feature>
<dbReference type="EMBL" id="LFJN01000037">
    <property type="protein sequence ID" value="KPI35754.1"/>
    <property type="molecule type" value="Genomic_DNA"/>
</dbReference>
<evidence type="ECO:0000256" key="2">
    <source>
        <dbReference type="SAM" id="MobiDB-lite"/>
    </source>
</evidence>
<evidence type="ECO:0000313" key="4">
    <source>
        <dbReference type="Proteomes" id="UP000038010"/>
    </source>
</evidence>
<feature type="compositionally biased region" description="Basic and acidic residues" evidence="2">
    <location>
        <begin position="461"/>
        <end position="479"/>
    </location>
</feature>
<keyword evidence="1" id="KW-0175">Coiled coil</keyword>
<dbReference type="VEuPathDB" id="FungiDB:AB675_1208"/>
<dbReference type="Proteomes" id="UP000038010">
    <property type="component" value="Unassembled WGS sequence"/>
</dbReference>
<evidence type="ECO:0000313" key="3">
    <source>
        <dbReference type="EMBL" id="KPI35754.1"/>
    </source>
</evidence>
<dbReference type="RefSeq" id="XP_017995717.1">
    <property type="nucleotide sequence ID" value="XM_018140992.1"/>
</dbReference>
<name>A0A0N1NW16_9EURO</name>
<feature type="region of interest" description="Disordered" evidence="2">
    <location>
        <begin position="213"/>
        <end position="248"/>
    </location>
</feature>
<comment type="caution">
    <text evidence="3">The sequence shown here is derived from an EMBL/GenBank/DDBJ whole genome shotgun (WGS) entry which is preliminary data.</text>
</comment>
<evidence type="ECO:0000256" key="1">
    <source>
        <dbReference type="SAM" id="Coils"/>
    </source>
</evidence>
<feature type="compositionally biased region" description="Basic and acidic residues" evidence="2">
    <location>
        <begin position="487"/>
        <end position="496"/>
    </location>
</feature>
<dbReference type="AlphaFoldDB" id="A0A0N1NW16"/>
<dbReference type="GeneID" id="28732862"/>
<feature type="compositionally biased region" description="Basic and acidic residues" evidence="2">
    <location>
        <begin position="407"/>
        <end position="424"/>
    </location>
</feature>
<protein>
    <submittedName>
        <fullName evidence="3">Uncharacterized protein</fullName>
    </submittedName>
</protein>
<feature type="region of interest" description="Disordered" evidence="2">
    <location>
        <begin position="374"/>
        <end position="626"/>
    </location>
</feature>
<proteinExistence type="predicted"/>